<feature type="domain" description="ABC transporter" evidence="8">
    <location>
        <begin position="338"/>
        <end position="541"/>
    </location>
</feature>
<evidence type="ECO:0000256" key="4">
    <source>
        <dbReference type="ARBA" id="ARBA00022840"/>
    </source>
</evidence>
<dbReference type="InterPro" id="IPR036640">
    <property type="entry name" value="ABC1_TM_sf"/>
</dbReference>
<comment type="subcellular location">
    <subcellularLocation>
        <location evidence="1">Cell membrane</location>
        <topology evidence="1">Multi-pass membrane protein</topology>
    </subcellularLocation>
</comment>
<keyword evidence="2 7" id="KW-0812">Transmembrane</keyword>
<keyword evidence="11" id="KW-1185">Reference proteome</keyword>
<reference evidence="10 11" key="1">
    <citation type="submission" date="2021-05" db="EMBL/GenBank/DDBJ databases">
        <title>The draft genome of Geobacter chapellei DSM 13688.</title>
        <authorList>
            <person name="Xu Z."/>
            <person name="Masuda Y."/>
            <person name="Itoh H."/>
            <person name="Senoo K."/>
        </authorList>
    </citation>
    <scope>NUCLEOTIDE SEQUENCE [LARGE SCALE GENOMIC DNA]</scope>
    <source>
        <strain evidence="10 11">DSM 13688</strain>
    </source>
</reference>
<feature type="domain" description="ABC transmembrane type-1" evidence="9">
    <location>
        <begin position="23"/>
        <end position="305"/>
    </location>
</feature>
<feature type="transmembrane region" description="Helical" evidence="7">
    <location>
        <begin position="161"/>
        <end position="180"/>
    </location>
</feature>
<dbReference type="SMART" id="SM00382">
    <property type="entry name" value="AAA"/>
    <property type="match status" value="1"/>
</dbReference>
<dbReference type="NCBIfam" id="TIGR02868">
    <property type="entry name" value="CydC"/>
    <property type="match status" value="1"/>
</dbReference>
<dbReference type="InterPro" id="IPR039421">
    <property type="entry name" value="Type_1_exporter"/>
</dbReference>
<dbReference type="PROSITE" id="PS50929">
    <property type="entry name" value="ABC_TM1F"/>
    <property type="match status" value="1"/>
</dbReference>
<dbReference type="CDD" id="cd18585">
    <property type="entry name" value="ABC_6TM_CydC"/>
    <property type="match status" value="1"/>
</dbReference>
<dbReference type="PROSITE" id="PS00211">
    <property type="entry name" value="ABC_TRANSPORTER_1"/>
    <property type="match status" value="1"/>
</dbReference>
<evidence type="ECO:0000256" key="6">
    <source>
        <dbReference type="ARBA" id="ARBA00023136"/>
    </source>
</evidence>
<dbReference type="PANTHER" id="PTHR24221:SF654">
    <property type="entry name" value="ATP-BINDING CASSETTE SUB-FAMILY B MEMBER 6"/>
    <property type="match status" value="1"/>
</dbReference>
<dbReference type="InterPro" id="IPR017871">
    <property type="entry name" value="ABC_transporter-like_CS"/>
</dbReference>
<evidence type="ECO:0000259" key="8">
    <source>
        <dbReference type="PROSITE" id="PS50893"/>
    </source>
</evidence>
<dbReference type="SUPFAM" id="SSF90123">
    <property type="entry name" value="ABC transporter transmembrane region"/>
    <property type="match status" value="1"/>
</dbReference>
<sequence>MRELIGILSGARRQWPWMAAGIALSIVVIAANCLLMAVSGWFIASMAVAGSAGITFNYFMPSAALRGLAILRTVGRYAERLVTHEAALRVVADLRVWLFRRLEPLAPAVLERYAGGDVAGRLRADVDAVEVVYLRILAPLAAGCFTILLGVAFIACWSMTTALILLVFLATAGVALPLATHRMAAGPGEKSVELAAELRREVTEGLQGMEELILLGAMERQAQEVNQLSDRLIREQRLLSRASGFSAAGSVACSGLALAAVLICAGQEVASAEIDPPLLVMMLLFSAALFEAAALLPAALQQFPAAREAVRRIRVLADAPPPVLEPEVPGKTPGLHGITFQHVTCSYNPGAMALKDFDLELPSGSCTALVGPSGSGKSTVMEILLRFREHGGIVTVGGTDIRTMSGDDLRSLVSALPQRPHLFNSSIRENILLARPEALEDELLQAVADAGLAGWIARLPHGLDTLVGEEGSAVSGGEARRIALARALLKDAPIMLLDEPTEGLDSVTEKEVVIRLKERLKGKTVLLATHRPACLALAERVVYF</sequence>
<evidence type="ECO:0000256" key="7">
    <source>
        <dbReference type="SAM" id="Phobius"/>
    </source>
</evidence>
<dbReference type="InterPro" id="IPR003439">
    <property type="entry name" value="ABC_transporter-like_ATP-bd"/>
</dbReference>
<feature type="transmembrane region" description="Helical" evidence="7">
    <location>
        <begin position="21"/>
        <end position="43"/>
    </location>
</feature>
<organism evidence="10 11">
    <name type="scientific">Pelotalea chapellei</name>
    <dbReference type="NCBI Taxonomy" id="44671"/>
    <lineage>
        <taxon>Bacteria</taxon>
        <taxon>Pseudomonadati</taxon>
        <taxon>Thermodesulfobacteriota</taxon>
        <taxon>Desulfuromonadia</taxon>
        <taxon>Geobacterales</taxon>
        <taxon>Geobacteraceae</taxon>
        <taxon>Pelotalea</taxon>
    </lineage>
</organism>
<dbReference type="InterPro" id="IPR003593">
    <property type="entry name" value="AAA+_ATPase"/>
</dbReference>
<evidence type="ECO:0000256" key="1">
    <source>
        <dbReference type="ARBA" id="ARBA00004651"/>
    </source>
</evidence>
<feature type="transmembrane region" description="Helical" evidence="7">
    <location>
        <begin position="278"/>
        <end position="300"/>
    </location>
</feature>
<name>A0ABS5U4J8_9BACT</name>
<dbReference type="PANTHER" id="PTHR24221">
    <property type="entry name" value="ATP-BINDING CASSETTE SUB-FAMILY B"/>
    <property type="match status" value="1"/>
</dbReference>
<dbReference type="Pfam" id="PF00664">
    <property type="entry name" value="ABC_membrane"/>
    <property type="match status" value="1"/>
</dbReference>
<evidence type="ECO:0000256" key="2">
    <source>
        <dbReference type="ARBA" id="ARBA00022692"/>
    </source>
</evidence>
<dbReference type="InterPro" id="IPR014223">
    <property type="entry name" value="ABC_CydC/D"/>
</dbReference>
<evidence type="ECO:0000313" key="11">
    <source>
        <dbReference type="Proteomes" id="UP000784128"/>
    </source>
</evidence>
<feature type="transmembrane region" description="Helical" evidence="7">
    <location>
        <begin position="49"/>
        <end position="71"/>
    </location>
</feature>
<dbReference type="Proteomes" id="UP000784128">
    <property type="component" value="Unassembled WGS sequence"/>
</dbReference>
<comment type="caution">
    <text evidence="10">The sequence shown here is derived from an EMBL/GenBank/DDBJ whole genome shotgun (WGS) entry which is preliminary data.</text>
</comment>
<keyword evidence="6 7" id="KW-0472">Membrane</keyword>
<evidence type="ECO:0000259" key="9">
    <source>
        <dbReference type="PROSITE" id="PS50929"/>
    </source>
</evidence>
<evidence type="ECO:0000313" key="10">
    <source>
        <dbReference type="EMBL" id="MBT1070592.1"/>
    </source>
</evidence>
<evidence type="ECO:0000256" key="3">
    <source>
        <dbReference type="ARBA" id="ARBA00022741"/>
    </source>
</evidence>
<dbReference type="Pfam" id="PF00005">
    <property type="entry name" value="ABC_tran"/>
    <property type="match status" value="1"/>
</dbReference>
<dbReference type="InterPro" id="IPR027417">
    <property type="entry name" value="P-loop_NTPase"/>
</dbReference>
<dbReference type="RefSeq" id="WP_214296312.1">
    <property type="nucleotide sequence ID" value="NZ_JAHDYS010000002.1"/>
</dbReference>
<feature type="transmembrane region" description="Helical" evidence="7">
    <location>
        <begin position="132"/>
        <end position="155"/>
    </location>
</feature>
<dbReference type="SUPFAM" id="SSF52540">
    <property type="entry name" value="P-loop containing nucleoside triphosphate hydrolases"/>
    <property type="match status" value="1"/>
</dbReference>
<keyword evidence="3" id="KW-0547">Nucleotide-binding</keyword>
<dbReference type="PROSITE" id="PS50893">
    <property type="entry name" value="ABC_TRANSPORTER_2"/>
    <property type="match status" value="1"/>
</dbReference>
<gene>
    <name evidence="10" type="primary">cydC</name>
    <name evidence="10" type="ORF">KJB30_02225</name>
</gene>
<protein>
    <submittedName>
        <fullName evidence="10">Thiol reductant ABC exporter subunit CydC</fullName>
    </submittedName>
</protein>
<dbReference type="Gene3D" id="3.40.50.300">
    <property type="entry name" value="P-loop containing nucleotide triphosphate hydrolases"/>
    <property type="match status" value="1"/>
</dbReference>
<evidence type="ECO:0000256" key="5">
    <source>
        <dbReference type="ARBA" id="ARBA00022989"/>
    </source>
</evidence>
<keyword evidence="4" id="KW-0067">ATP-binding</keyword>
<proteinExistence type="predicted"/>
<dbReference type="Gene3D" id="1.20.1560.10">
    <property type="entry name" value="ABC transporter type 1, transmembrane domain"/>
    <property type="match status" value="1"/>
</dbReference>
<keyword evidence="5 7" id="KW-1133">Transmembrane helix</keyword>
<dbReference type="InterPro" id="IPR011527">
    <property type="entry name" value="ABC1_TM_dom"/>
</dbReference>
<accession>A0ABS5U4J8</accession>
<dbReference type="EMBL" id="JAHDYS010000002">
    <property type="protein sequence ID" value="MBT1070592.1"/>
    <property type="molecule type" value="Genomic_DNA"/>
</dbReference>
<feature type="transmembrane region" description="Helical" evidence="7">
    <location>
        <begin position="244"/>
        <end position="266"/>
    </location>
</feature>